<feature type="compositionally biased region" description="Low complexity" evidence="3">
    <location>
        <begin position="726"/>
        <end position="741"/>
    </location>
</feature>
<feature type="compositionally biased region" description="Basic and acidic residues" evidence="3">
    <location>
        <begin position="589"/>
        <end position="619"/>
    </location>
</feature>
<feature type="region of interest" description="Disordered" evidence="3">
    <location>
        <begin position="1"/>
        <end position="304"/>
    </location>
</feature>
<dbReference type="InterPro" id="IPR029336">
    <property type="entry name" value="DUF4594"/>
</dbReference>
<evidence type="ECO:0000313" key="4">
    <source>
        <dbReference type="EMBL" id="ROT75160.1"/>
    </source>
</evidence>
<dbReference type="STRING" id="6689.A0A3R7PKW3"/>
<sequence>MEEVKPYVMKAPRVRPERAERQRDPADPPPPRPADVMPARQRLSENDGPPPDPSYRFLSDPDRDGSEQTRENRKEHRGRGGRGRASGARGRLRGRRGRQPPGRRLRRGESPENGAVPMGQGGRFASRDIRYFPDDEADAGAPRGGPGRGRGGYGPRHPHEEGEDGGRDRPRGRGRGGFEHRGRGRGRGRGQQKEYERWKAEREAIDEARLIRSRTHGGGWRREWDNDKLDQGNIEDSEPFYDPRYPRSKGEGFKLADYMTSGEGEDKGAGVQEGLGEHRPTRGRVSRGKYRGQGRYIDPELNAQKHEEEIMAELDPDAVFGRRRIEGHGDSFTISVSNTTHSSAGKFVRNSPYTWVRPSGAPAQTSSFAVSSQKSMEQDASDAPIPVAASESKADNNAIKPGAEKIVESNLKPDTNQEGNTIDENSQIESKEKGESGLLQEEIGENFEGSEDAAKEEELDDYEDEEVYEEAEEEYYEEDYHEAEEEELKGEEEETEEDLGATEIKENLPAEVESAPIQREEGKVEEEDSKQDSKARTDKEDHEPESQPVPVDVPEAEKQNTDENEGKEKETLDVKSEPKECAIQSEQELVSKDESPGKNNEQDVKENTEQEGECPRVADGEAVSEAAGKDKAGDEEKESSIVEDNAETEECPIEVGKEVSADDDITIDEEGTSVEKESDSKSNKDEDAQIENQPKDAASELPEPESGKERPSKLEVSEGKGEDSTAVGAAAISSEAAEPQAGVKVSESEKKTEGLVKLTPSPTKTNEGEKKPESRLTPSSSPTKTEELVRNIEWK</sequence>
<reference evidence="4 5" key="2">
    <citation type="submission" date="2019-01" db="EMBL/GenBank/DDBJ databases">
        <title>The decoding of complex shrimp genome reveals the adaptation for benthos swimmer, frequently molting mechanism and breeding impact on genome.</title>
        <authorList>
            <person name="Sun Y."/>
            <person name="Gao Y."/>
            <person name="Yu Y."/>
        </authorList>
    </citation>
    <scope>NUCLEOTIDE SEQUENCE [LARGE SCALE GENOMIC DNA]</scope>
    <source>
        <tissue evidence="4">Muscle</tissue>
    </source>
</reference>
<feature type="compositionally biased region" description="Acidic residues" evidence="3">
    <location>
        <begin position="661"/>
        <end position="672"/>
    </location>
</feature>
<accession>A0A3R7PKW3</accession>
<dbReference type="OrthoDB" id="10058133at2759"/>
<keyword evidence="5" id="KW-1185">Reference proteome</keyword>
<feature type="compositionally biased region" description="Basic and acidic residues" evidence="3">
    <location>
        <begin position="530"/>
        <end position="545"/>
    </location>
</feature>
<feature type="compositionally biased region" description="Basic residues" evidence="3">
    <location>
        <begin position="90"/>
        <end position="106"/>
    </location>
</feature>
<proteinExistence type="predicted"/>
<dbReference type="Pfam" id="PF15266">
    <property type="entry name" value="DUF4594"/>
    <property type="match status" value="1"/>
</dbReference>
<feature type="compositionally biased region" description="Polar residues" evidence="3">
    <location>
        <begin position="362"/>
        <end position="375"/>
    </location>
</feature>
<dbReference type="Proteomes" id="UP000283509">
    <property type="component" value="Unassembled WGS sequence"/>
</dbReference>
<keyword evidence="1" id="KW-0597">Phosphoprotein</keyword>
<feature type="compositionally biased region" description="Basic and acidic residues" evidence="3">
    <location>
        <begin position="191"/>
        <end position="210"/>
    </location>
</feature>
<organism evidence="4 5">
    <name type="scientific">Penaeus vannamei</name>
    <name type="common">Whiteleg shrimp</name>
    <name type="synonym">Litopenaeus vannamei</name>
    <dbReference type="NCBI Taxonomy" id="6689"/>
    <lineage>
        <taxon>Eukaryota</taxon>
        <taxon>Metazoa</taxon>
        <taxon>Ecdysozoa</taxon>
        <taxon>Arthropoda</taxon>
        <taxon>Crustacea</taxon>
        <taxon>Multicrustacea</taxon>
        <taxon>Malacostraca</taxon>
        <taxon>Eumalacostraca</taxon>
        <taxon>Eucarida</taxon>
        <taxon>Decapoda</taxon>
        <taxon>Dendrobranchiata</taxon>
        <taxon>Penaeoidea</taxon>
        <taxon>Penaeidae</taxon>
        <taxon>Penaeus</taxon>
    </lineage>
</organism>
<feature type="compositionally biased region" description="Basic and acidic residues" evidence="3">
    <location>
        <begin position="627"/>
        <end position="640"/>
    </location>
</feature>
<feature type="compositionally biased region" description="Acidic residues" evidence="3">
    <location>
        <begin position="442"/>
        <end position="500"/>
    </location>
</feature>
<reference evidence="4 5" key="1">
    <citation type="submission" date="2018-04" db="EMBL/GenBank/DDBJ databases">
        <authorList>
            <person name="Zhang X."/>
            <person name="Yuan J."/>
            <person name="Li F."/>
            <person name="Xiang J."/>
        </authorList>
    </citation>
    <scope>NUCLEOTIDE SEQUENCE [LARGE SCALE GENOMIC DNA]</scope>
    <source>
        <tissue evidence="4">Muscle</tissue>
    </source>
</reference>
<feature type="compositionally biased region" description="Basic and acidic residues" evidence="3">
    <location>
        <begin position="220"/>
        <end position="230"/>
    </location>
</feature>
<evidence type="ECO:0000313" key="5">
    <source>
        <dbReference type="Proteomes" id="UP000283509"/>
    </source>
</evidence>
<feature type="compositionally biased region" description="Polar residues" evidence="3">
    <location>
        <begin position="412"/>
        <end position="428"/>
    </location>
</feature>
<gene>
    <name evidence="4" type="ORF">C7M84_006305</name>
</gene>
<dbReference type="AlphaFoldDB" id="A0A3R7PKW3"/>
<feature type="compositionally biased region" description="Basic and acidic residues" evidence="3">
    <location>
        <begin position="784"/>
        <end position="795"/>
    </location>
</feature>
<feature type="compositionally biased region" description="Basic and acidic residues" evidence="3">
    <location>
        <begin position="705"/>
        <end position="723"/>
    </location>
</feature>
<feature type="compositionally biased region" description="Gly residues" evidence="3">
    <location>
        <begin position="142"/>
        <end position="154"/>
    </location>
</feature>
<evidence type="ECO:0000256" key="2">
    <source>
        <dbReference type="ARBA" id="ARBA00023054"/>
    </source>
</evidence>
<protein>
    <submittedName>
        <fullName evidence="4">Uncharacterized protein</fullName>
    </submittedName>
</protein>
<feature type="compositionally biased region" description="Basic and acidic residues" evidence="3">
    <location>
        <begin position="673"/>
        <end position="698"/>
    </location>
</feature>
<evidence type="ECO:0000256" key="3">
    <source>
        <dbReference type="SAM" id="MobiDB-lite"/>
    </source>
</evidence>
<evidence type="ECO:0000256" key="1">
    <source>
        <dbReference type="ARBA" id="ARBA00022553"/>
    </source>
</evidence>
<name>A0A3R7PKW3_PENVA</name>
<feature type="compositionally biased region" description="Basic and acidic residues" evidence="3">
    <location>
        <begin position="157"/>
        <end position="181"/>
    </location>
</feature>
<feature type="compositionally biased region" description="Basic and acidic residues" evidence="3">
    <location>
        <begin position="244"/>
        <end position="254"/>
    </location>
</feature>
<feature type="region of interest" description="Disordered" evidence="3">
    <location>
        <begin position="358"/>
        <end position="795"/>
    </location>
</feature>
<dbReference type="EMBL" id="QCYY01001806">
    <property type="protein sequence ID" value="ROT75160.1"/>
    <property type="molecule type" value="Genomic_DNA"/>
</dbReference>
<comment type="caution">
    <text evidence="4">The sequence shown here is derived from an EMBL/GenBank/DDBJ whole genome shotgun (WGS) entry which is preliminary data.</text>
</comment>
<feature type="compositionally biased region" description="Basic and acidic residues" evidence="3">
    <location>
        <begin position="14"/>
        <end position="26"/>
    </location>
</feature>
<feature type="compositionally biased region" description="Basic and acidic residues" evidence="3">
    <location>
        <begin position="555"/>
        <end position="580"/>
    </location>
</feature>
<feature type="compositionally biased region" description="Basic residues" evidence="3">
    <location>
        <begin position="281"/>
        <end position="292"/>
    </location>
</feature>
<keyword evidence="2" id="KW-0175">Coiled coil</keyword>
<feature type="compositionally biased region" description="Basic and acidic residues" evidence="3">
    <location>
        <begin position="59"/>
        <end position="74"/>
    </location>
</feature>